<evidence type="ECO:0000313" key="5">
    <source>
        <dbReference type="Proteomes" id="UP000789508"/>
    </source>
</evidence>
<name>A0A9N8VU10_9GLOM</name>
<feature type="non-terminal residue" evidence="4">
    <location>
        <position position="1"/>
    </location>
</feature>
<dbReference type="Proteomes" id="UP000789508">
    <property type="component" value="Unassembled WGS sequence"/>
</dbReference>
<dbReference type="PANTHER" id="PTHR22838">
    <property type="entry name" value="WD REPEAT PROTEIN 26-RELATED"/>
    <property type="match status" value="1"/>
</dbReference>
<keyword evidence="2" id="KW-0677">Repeat</keyword>
<evidence type="ECO:0000256" key="1">
    <source>
        <dbReference type="ARBA" id="ARBA00022574"/>
    </source>
</evidence>
<comment type="caution">
    <text evidence="4">The sequence shown here is derived from an EMBL/GenBank/DDBJ whole genome shotgun (WGS) entry which is preliminary data.</text>
</comment>
<gene>
    <name evidence="4" type="ORF">ALEPTO_LOCUS1552</name>
</gene>
<dbReference type="OrthoDB" id="972532at2759"/>
<proteinExistence type="predicted"/>
<dbReference type="AlphaFoldDB" id="A0A9N8VU10"/>
<evidence type="ECO:0000313" key="4">
    <source>
        <dbReference type="EMBL" id="CAG8461355.1"/>
    </source>
</evidence>
<keyword evidence="1 3" id="KW-0853">WD repeat</keyword>
<reference evidence="4" key="1">
    <citation type="submission" date="2021-06" db="EMBL/GenBank/DDBJ databases">
        <authorList>
            <person name="Kallberg Y."/>
            <person name="Tangrot J."/>
            <person name="Rosling A."/>
        </authorList>
    </citation>
    <scope>NUCLEOTIDE SEQUENCE</scope>
    <source>
        <strain evidence="4">FL130A</strain>
    </source>
</reference>
<dbReference type="PROSITE" id="PS50082">
    <property type="entry name" value="WD_REPEATS_2"/>
    <property type="match status" value="1"/>
</dbReference>
<evidence type="ECO:0000256" key="2">
    <source>
        <dbReference type="ARBA" id="ARBA00022737"/>
    </source>
</evidence>
<dbReference type="Gene3D" id="2.130.10.10">
    <property type="entry name" value="YVTN repeat-like/Quinoprotein amine dehydrogenase"/>
    <property type="match status" value="1"/>
</dbReference>
<evidence type="ECO:0000256" key="3">
    <source>
        <dbReference type="PROSITE-ProRule" id="PRU00221"/>
    </source>
</evidence>
<dbReference type="InterPro" id="IPR051350">
    <property type="entry name" value="WD_repeat-ST_regulator"/>
</dbReference>
<dbReference type="SMART" id="SM00320">
    <property type="entry name" value="WD40"/>
    <property type="match status" value="1"/>
</dbReference>
<dbReference type="SUPFAM" id="SSF50978">
    <property type="entry name" value="WD40 repeat-like"/>
    <property type="match status" value="1"/>
</dbReference>
<dbReference type="EMBL" id="CAJVPS010000177">
    <property type="protein sequence ID" value="CAG8461355.1"/>
    <property type="molecule type" value="Genomic_DNA"/>
</dbReference>
<protein>
    <submittedName>
        <fullName evidence="4">8445_t:CDS:1</fullName>
    </submittedName>
</protein>
<dbReference type="PROSITE" id="PS50294">
    <property type="entry name" value="WD_REPEATS_REGION"/>
    <property type="match status" value="1"/>
</dbReference>
<sequence length="123" mass="14337">MCSNAEDLKRRAEWDGASGTSRQKLLLELQKYISPAIMVPEHRLETLLEQATAFQRMSCIYHNTDEYISLYSDHICDRSQFPMETTHVFRQHTDEVWYVVFSNNGKYLASASKDKTAIIWSLE</sequence>
<dbReference type="PANTHER" id="PTHR22838:SF0">
    <property type="entry name" value="WD REPEAT-CONTAINING PROTEIN 26"/>
    <property type="match status" value="1"/>
</dbReference>
<dbReference type="GO" id="GO:0043161">
    <property type="term" value="P:proteasome-mediated ubiquitin-dependent protein catabolic process"/>
    <property type="evidence" value="ECO:0007669"/>
    <property type="project" value="TreeGrafter"/>
</dbReference>
<dbReference type="GO" id="GO:0034657">
    <property type="term" value="C:GID complex"/>
    <property type="evidence" value="ECO:0007669"/>
    <property type="project" value="TreeGrafter"/>
</dbReference>
<feature type="repeat" description="WD" evidence="3">
    <location>
        <begin position="89"/>
        <end position="123"/>
    </location>
</feature>
<keyword evidence="5" id="KW-1185">Reference proteome</keyword>
<organism evidence="4 5">
    <name type="scientific">Ambispora leptoticha</name>
    <dbReference type="NCBI Taxonomy" id="144679"/>
    <lineage>
        <taxon>Eukaryota</taxon>
        <taxon>Fungi</taxon>
        <taxon>Fungi incertae sedis</taxon>
        <taxon>Mucoromycota</taxon>
        <taxon>Glomeromycotina</taxon>
        <taxon>Glomeromycetes</taxon>
        <taxon>Archaeosporales</taxon>
        <taxon>Ambisporaceae</taxon>
        <taxon>Ambispora</taxon>
    </lineage>
</organism>
<accession>A0A9N8VU10</accession>
<dbReference type="Pfam" id="PF00400">
    <property type="entry name" value="WD40"/>
    <property type="match status" value="1"/>
</dbReference>
<dbReference type="InterPro" id="IPR015943">
    <property type="entry name" value="WD40/YVTN_repeat-like_dom_sf"/>
</dbReference>
<dbReference type="InterPro" id="IPR036322">
    <property type="entry name" value="WD40_repeat_dom_sf"/>
</dbReference>
<dbReference type="InterPro" id="IPR001680">
    <property type="entry name" value="WD40_rpt"/>
</dbReference>